<proteinExistence type="predicted"/>
<comment type="caution">
    <text evidence="7">The sequence shown here is derived from an EMBL/GenBank/DDBJ whole genome shotgun (WGS) entry which is preliminary data.</text>
</comment>
<dbReference type="EMBL" id="CAJHZY010000006">
    <property type="protein sequence ID" value="CAD7766683.1"/>
    <property type="molecule type" value="Genomic_DNA"/>
</dbReference>
<dbReference type="GO" id="GO:0016020">
    <property type="term" value="C:membrane"/>
    <property type="evidence" value="ECO:0007669"/>
    <property type="project" value="UniProtKB-SubCell"/>
</dbReference>
<feature type="transmembrane region" description="Helical" evidence="5">
    <location>
        <begin position="337"/>
        <end position="357"/>
    </location>
</feature>
<keyword evidence="2 5" id="KW-0812">Transmembrane</keyword>
<reference evidence="7" key="1">
    <citation type="submission" date="2020-12" db="EMBL/GenBank/DDBJ databases">
        <authorList>
            <person name="Hahn C.J."/>
            <person name="Laso-Perez R."/>
            <person name="Vulcano F."/>
            <person name="Vaziourakis K.-M."/>
            <person name="Stokke R."/>
            <person name="Steen I.H."/>
            <person name="Teske A."/>
            <person name="Boetius A."/>
            <person name="Liebeke M."/>
            <person name="Amann R."/>
            <person name="Knittel K."/>
        </authorList>
    </citation>
    <scope>NUCLEOTIDE SEQUENCE</scope>
    <source>
        <strain evidence="7">Gfbio:c6db26ca-90af-429b-aeed-0e3e8aed0b5e:GoM-Arc1_AMV-AAA_792_C10</strain>
    </source>
</reference>
<evidence type="ECO:0000313" key="8">
    <source>
        <dbReference type="Proteomes" id="UP000614580"/>
    </source>
</evidence>
<feature type="transmembrane region" description="Helical" evidence="5">
    <location>
        <begin position="394"/>
        <end position="424"/>
    </location>
</feature>
<dbReference type="Proteomes" id="UP000614580">
    <property type="component" value="Unassembled WGS sequence"/>
</dbReference>
<feature type="transmembrane region" description="Helical" evidence="5">
    <location>
        <begin position="182"/>
        <end position="207"/>
    </location>
</feature>
<feature type="transmembrane region" description="Helical" evidence="5">
    <location>
        <begin position="36"/>
        <end position="56"/>
    </location>
</feature>
<dbReference type="CDD" id="cd07042">
    <property type="entry name" value="STAS_SulP_like_sulfate_transporter"/>
    <property type="match status" value="1"/>
</dbReference>
<dbReference type="SUPFAM" id="SSF52091">
    <property type="entry name" value="SpoIIaa-like"/>
    <property type="match status" value="1"/>
</dbReference>
<keyword evidence="3 5" id="KW-1133">Transmembrane helix</keyword>
<feature type="domain" description="STAS" evidence="6">
    <location>
        <begin position="450"/>
        <end position="565"/>
    </location>
</feature>
<dbReference type="Pfam" id="PF01740">
    <property type="entry name" value="STAS"/>
    <property type="match status" value="1"/>
</dbReference>
<feature type="transmembrane region" description="Helical" evidence="5">
    <location>
        <begin position="62"/>
        <end position="78"/>
    </location>
</feature>
<sequence>MSNETSPTDPKNLLHRHLPILTWLPKYKPSWLRHDLIAGITIWAVLVPEAMAYAGIAGVPPIMGLYTIPIPLFLYAIFGTSRTLVMGADSAACLISASAVGALAACGAAEYLALTTAMAIAVGVFLIVFGTLRMGWIADFISIPVMAGFLEGVVLVTIIGQVPKLFGIDCDGGNFVQRLLEIVQGIPATNLTTLTLGLGSIMLIVVIGRYVSKLPAALTTIILAIVAVSALNLTTKGVDVVGTLSTGLPPMSLPDASLTDYMAVIPGALAILLLGYIETVGAAAGAASKEGGRIDPDQELVALGTANLGAGLSSGFVVAGSLSKTSVAMGAGGKTQISHVVSGILAIATLLVLMPLFTNLPEATLAAIVIVAMVGLDQTAKLEKAMKLSRTEFVLGMVCFIGVLTLGVLQGVGLGVALSLLVLIKKACRPGTAVLGRVPGERTYYRDIRRRPDAKTIPGLLIFRFDARLIFFNCNFFASEVKRNIAKAREPVKTVLIDAEAMNDIDITGADRLITLNTELNRKNIVVFLTHVRDPLRDKMRRMGVIDAIGSGHIYETTRDGVDAFVASRKTLPAVGDGMTP</sequence>
<feature type="transmembrane region" description="Helical" evidence="5">
    <location>
        <begin position="111"/>
        <end position="129"/>
    </location>
</feature>
<accession>A0A812A267</accession>
<evidence type="ECO:0000256" key="5">
    <source>
        <dbReference type="SAM" id="Phobius"/>
    </source>
</evidence>
<evidence type="ECO:0000259" key="6">
    <source>
        <dbReference type="PROSITE" id="PS50801"/>
    </source>
</evidence>
<dbReference type="NCBIfam" id="TIGR00815">
    <property type="entry name" value="sulP"/>
    <property type="match status" value="1"/>
</dbReference>
<feature type="transmembrane region" description="Helical" evidence="5">
    <location>
        <begin position="261"/>
        <end position="284"/>
    </location>
</feature>
<evidence type="ECO:0000256" key="1">
    <source>
        <dbReference type="ARBA" id="ARBA00004141"/>
    </source>
</evidence>
<dbReference type="InterPro" id="IPR011547">
    <property type="entry name" value="SLC26A/SulP_dom"/>
</dbReference>
<dbReference type="Gene3D" id="3.30.750.24">
    <property type="entry name" value="STAS domain"/>
    <property type="match status" value="1"/>
</dbReference>
<dbReference type="InterPro" id="IPR001902">
    <property type="entry name" value="SLC26A/SulP_fam"/>
</dbReference>
<feature type="transmembrane region" description="Helical" evidence="5">
    <location>
        <begin position="141"/>
        <end position="162"/>
    </location>
</feature>
<evidence type="ECO:0000256" key="2">
    <source>
        <dbReference type="ARBA" id="ARBA00022692"/>
    </source>
</evidence>
<dbReference type="GO" id="GO:0055085">
    <property type="term" value="P:transmembrane transport"/>
    <property type="evidence" value="ECO:0007669"/>
    <property type="project" value="InterPro"/>
</dbReference>
<gene>
    <name evidence="7" type="ORF">DNFNHJIP_00081</name>
</gene>
<dbReference type="PANTHER" id="PTHR11814">
    <property type="entry name" value="SULFATE TRANSPORTER"/>
    <property type="match status" value="1"/>
</dbReference>
<evidence type="ECO:0000313" key="7">
    <source>
        <dbReference type="EMBL" id="CAD7766683.1"/>
    </source>
</evidence>
<dbReference type="Pfam" id="PF00916">
    <property type="entry name" value="Sulfate_transp"/>
    <property type="match status" value="1"/>
</dbReference>
<comment type="subcellular location">
    <subcellularLocation>
        <location evidence="1">Membrane</location>
        <topology evidence="1">Multi-pass membrane protein</topology>
    </subcellularLocation>
</comment>
<feature type="transmembrane region" description="Helical" evidence="5">
    <location>
        <begin position="214"/>
        <end position="233"/>
    </location>
</feature>
<evidence type="ECO:0000256" key="4">
    <source>
        <dbReference type="ARBA" id="ARBA00023136"/>
    </source>
</evidence>
<dbReference type="InterPro" id="IPR036513">
    <property type="entry name" value="STAS_dom_sf"/>
</dbReference>
<evidence type="ECO:0000256" key="3">
    <source>
        <dbReference type="ARBA" id="ARBA00022989"/>
    </source>
</evidence>
<dbReference type="InterPro" id="IPR002645">
    <property type="entry name" value="STAS_dom"/>
</dbReference>
<feature type="transmembrane region" description="Helical" evidence="5">
    <location>
        <begin position="85"/>
        <end position="105"/>
    </location>
</feature>
<protein>
    <submittedName>
        <fullName evidence="7">Sulfate permease family protein</fullName>
    </submittedName>
</protein>
<dbReference type="AlphaFoldDB" id="A0A812A267"/>
<dbReference type="PROSITE" id="PS50801">
    <property type="entry name" value="STAS"/>
    <property type="match status" value="1"/>
</dbReference>
<name>A0A812A267_9EURY</name>
<keyword evidence="4 5" id="KW-0472">Membrane</keyword>
<organism evidence="7 8">
    <name type="scientific">Candidatus Argoarchaeum ethanivorans</name>
    <dbReference type="NCBI Taxonomy" id="2608793"/>
    <lineage>
        <taxon>Archaea</taxon>
        <taxon>Methanobacteriati</taxon>
        <taxon>Methanobacteriota</taxon>
        <taxon>Stenosarchaea group</taxon>
        <taxon>Methanomicrobia</taxon>
        <taxon>Methanosarcinales</taxon>
        <taxon>Methanosarcinales incertae sedis</taxon>
        <taxon>GOM Arc I cluster</taxon>
        <taxon>Candidatus Argoarchaeum</taxon>
    </lineage>
</organism>